<feature type="region of interest" description="Disordered" evidence="1">
    <location>
        <begin position="1"/>
        <end position="22"/>
    </location>
</feature>
<name>A0A834B2K2_9CHIR</name>
<protein>
    <submittedName>
        <fullName evidence="2">Uncharacterized protein</fullName>
    </submittedName>
</protein>
<sequence>MLLTAVRPWSSTHPGAPPSSPPCCRAPSLALTRVEHLFVLEAPILGLGHSSRYASSSPGEGRRSGRHRPAVLWVWPFRSQCPRGHVPGTASPKAELSTRPGISQTSGLPLDPSSLLPSARCAFPTRSRAAADSPAPRAHAPSARPGALRPRAGAGGPWLSGERSRPLAARGPPPYVLPWAVYYNPRHPQVPSPRY</sequence>
<evidence type="ECO:0000313" key="2">
    <source>
        <dbReference type="EMBL" id="KAF6119960.1"/>
    </source>
</evidence>
<reference evidence="2 3" key="1">
    <citation type="journal article" date="2020" name="Nature">
        <title>Six reference-quality genomes reveal evolution of bat adaptations.</title>
        <authorList>
            <person name="Jebb D."/>
            <person name="Huang Z."/>
            <person name="Pippel M."/>
            <person name="Hughes G.M."/>
            <person name="Lavrichenko K."/>
            <person name="Devanna P."/>
            <person name="Winkler S."/>
            <person name="Jermiin L.S."/>
            <person name="Skirmuntt E.C."/>
            <person name="Katzourakis A."/>
            <person name="Burkitt-Gray L."/>
            <person name="Ray D.A."/>
            <person name="Sullivan K.A.M."/>
            <person name="Roscito J.G."/>
            <person name="Kirilenko B.M."/>
            <person name="Davalos L.M."/>
            <person name="Corthals A.P."/>
            <person name="Power M.L."/>
            <person name="Jones G."/>
            <person name="Ransome R.D."/>
            <person name="Dechmann D.K.N."/>
            <person name="Locatelli A.G."/>
            <person name="Puechmaille S.J."/>
            <person name="Fedrigo O."/>
            <person name="Jarvis E.D."/>
            <person name="Hiller M."/>
            <person name="Vernes S.C."/>
            <person name="Myers E.W."/>
            <person name="Teeling E.C."/>
        </authorList>
    </citation>
    <scope>NUCLEOTIDE SEQUENCE [LARGE SCALE GENOMIC DNA]</scope>
    <source>
        <strain evidence="2">Bat1K_MPI-CBG_1</strain>
    </source>
</reference>
<dbReference type="EMBL" id="JABVXQ010000003">
    <property type="protein sequence ID" value="KAF6119960.1"/>
    <property type="molecule type" value="Genomic_DNA"/>
</dbReference>
<feature type="region of interest" description="Disordered" evidence="1">
    <location>
        <begin position="84"/>
        <end position="170"/>
    </location>
</feature>
<feature type="compositionally biased region" description="Low complexity" evidence="1">
    <location>
        <begin position="106"/>
        <end position="118"/>
    </location>
</feature>
<organism evidence="2 3">
    <name type="scientific">Phyllostomus discolor</name>
    <name type="common">pale spear-nosed bat</name>
    <dbReference type="NCBI Taxonomy" id="89673"/>
    <lineage>
        <taxon>Eukaryota</taxon>
        <taxon>Metazoa</taxon>
        <taxon>Chordata</taxon>
        <taxon>Craniata</taxon>
        <taxon>Vertebrata</taxon>
        <taxon>Euteleostomi</taxon>
        <taxon>Mammalia</taxon>
        <taxon>Eutheria</taxon>
        <taxon>Laurasiatheria</taxon>
        <taxon>Chiroptera</taxon>
        <taxon>Yangochiroptera</taxon>
        <taxon>Phyllostomidae</taxon>
        <taxon>Phyllostominae</taxon>
        <taxon>Phyllostomus</taxon>
    </lineage>
</organism>
<evidence type="ECO:0000313" key="3">
    <source>
        <dbReference type="Proteomes" id="UP000664940"/>
    </source>
</evidence>
<gene>
    <name evidence="2" type="ORF">HJG60_010327</name>
</gene>
<comment type="caution">
    <text evidence="2">The sequence shown here is derived from an EMBL/GenBank/DDBJ whole genome shotgun (WGS) entry which is preliminary data.</text>
</comment>
<feature type="compositionally biased region" description="Low complexity" evidence="1">
    <location>
        <begin position="126"/>
        <end position="152"/>
    </location>
</feature>
<evidence type="ECO:0000256" key="1">
    <source>
        <dbReference type="SAM" id="MobiDB-lite"/>
    </source>
</evidence>
<accession>A0A834B2K2</accession>
<proteinExistence type="predicted"/>
<dbReference type="AlphaFoldDB" id="A0A834B2K2"/>
<dbReference type="Proteomes" id="UP000664940">
    <property type="component" value="Unassembled WGS sequence"/>
</dbReference>